<protein>
    <submittedName>
        <fullName evidence="2">Uncharacterized protein</fullName>
    </submittedName>
</protein>
<evidence type="ECO:0000313" key="2">
    <source>
        <dbReference type="EMBL" id="OAE20871.1"/>
    </source>
</evidence>
<feature type="region of interest" description="Disordered" evidence="1">
    <location>
        <begin position="28"/>
        <end position="70"/>
    </location>
</feature>
<keyword evidence="3" id="KW-1185">Reference proteome</keyword>
<name>A0A176VKN5_MARPO</name>
<reference evidence="2" key="1">
    <citation type="submission" date="2016-03" db="EMBL/GenBank/DDBJ databases">
        <title>Mechanisms controlling the formation of the plant cell surface in tip-growing cells are functionally conserved among land plants.</title>
        <authorList>
            <person name="Honkanen S."/>
            <person name="Jones V.A."/>
            <person name="Morieri G."/>
            <person name="Champion C."/>
            <person name="Hetherington A.J."/>
            <person name="Kelly S."/>
            <person name="Saint-Marcoux D."/>
            <person name="Proust H."/>
            <person name="Prescott H."/>
            <person name="Dolan L."/>
        </authorList>
    </citation>
    <scope>NUCLEOTIDE SEQUENCE [LARGE SCALE GENOMIC DNA]</scope>
    <source>
        <tissue evidence="2">Whole gametophyte</tissue>
    </source>
</reference>
<comment type="caution">
    <text evidence="2">The sequence shown here is derived from an EMBL/GenBank/DDBJ whole genome shotgun (WGS) entry which is preliminary data.</text>
</comment>
<dbReference type="EMBL" id="LVLJ01003561">
    <property type="protein sequence ID" value="OAE20871.1"/>
    <property type="molecule type" value="Genomic_DNA"/>
</dbReference>
<dbReference type="Proteomes" id="UP000077202">
    <property type="component" value="Unassembled WGS sequence"/>
</dbReference>
<accession>A0A176VKN5</accession>
<feature type="compositionally biased region" description="Basic and acidic residues" evidence="1">
    <location>
        <begin position="45"/>
        <end position="61"/>
    </location>
</feature>
<gene>
    <name evidence="2" type="ORF">AXG93_3256s1170</name>
</gene>
<evidence type="ECO:0000256" key="1">
    <source>
        <dbReference type="SAM" id="MobiDB-lite"/>
    </source>
</evidence>
<proteinExistence type="predicted"/>
<organism evidence="2 3">
    <name type="scientific">Marchantia polymorpha subsp. ruderalis</name>
    <dbReference type="NCBI Taxonomy" id="1480154"/>
    <lineage>
        <taxon>Eukaryota</taxon>
        <taxon>Viridiplantae</taxon>
        <taxon>Streptophyta</taxon>
        <taxon>Embryophyta</taxon>
        <taxon>Marchantiophyta</taxon>
        <taxon>Marchantiopsida</taxon>
        <taxon>Marchantiidae</taxon>
        <taxon>Marchantiales</taxon>
        <taxon>Marchantiaceae</taxon>
        <taxon>Marchantia</taxon>
    </lineage>
</organism>
<evidence type="ECO:0000313" key="3">
    <source>
        <dbReference type="Proteomes" id="UP000077202"/>
    </source>
</evidence>
<feature type="region of interest" description="Disordered" evidence="1">
    <location>
        <begin position="1"/>
        <end position="20"/>
    </location>
</feature>
<dbReference type="AlphaFoldDB" id="A0A176VKN5"/>
<sequence>MVAGVLPVGEEEEELSEEKDGAFYGYMSSTGVGGRRSSSRMRRVKLADGKRKEGERQEKDQTNSSDLFGMAKGRGQELVAHNLARFGS</sequence>